<feature type="non-terminal residue" evidence="2">
    <location>
        <position position="1"/>
    </location>
</feature>
<sequence length="82" mass="9290">ENMQDTEVPENPEHEIAPVSGNEENLTEYTEVNSHSDESMKTVSKNLDHEKSGEKDKEADMNVVDLDDFTSVERNVEKTPEP</sequence>
<dbReference type="Proteomes" id="UP000265520">
    <property type="component" value="Unassembled WGS sequence"/>
</dbReference>
<dbReference type="AlphaFoldDB" id="A0A392T5Q0"/>
<evidence type="ECO:0000313" key="2">
    <source>
        <dbReference type="EMBL" id="MCI56359.1"/>
    </source>
</evidence>
<keyword evidence="3" id="KW-1185">Reference proteome</keyword>
<comment type="caution">
    <text evidence="2">The sequence shown here is derived from an EMBL/GenBank/DDBJ whole genome shotgun (WGS) entry which is preliminary data.</text>
</comment>
<dbReference type="EMBL" id="LXQA010511026">
    <property type="protein sequence ID" value="MCI56359.1"/>
    <property type="molecule type" value="Genomic_DNA"/>
</dbReference>
<feature type="non-terminal residue" evidence="2">
    <location>
        <position position="82"/>
    </location>
</feature>
<organism evidence="2 3">
    <name type="scientific">Trifolium medium</name>
    <dbReference type="NCBI Taxonomy" id="97028"/>
    <lineage>
        <taxon>Eukaryota</taxon>
        <taxon>Viridiplantae</taxon>
        <taxon>Streptophyta</taxon>
        <taxon>Embryophyta</taxon>
        <taxon>Tracheophyta</taxon>
        <taxon>Spermatophyta</taxon>
        <taxon>Magnoliopsida</taxon>
        <taxon>eudicotyledons</taxon>
        <taxon>Gunneridae</taxon>
        <taxon>Pentapetalae</taxon>
        <taxon>rosids</taxon>
        <taxon>fabids</taxon>
        <taxon>Fabales</taxon>
        <taxon>Fabaceae</taxon>
        <taxon>Papilionoideae</taxon>
        <taxon>50 kb inversion clade</taxon>
        <taxon>NPAAA clade</taxon>
        <taxon>Hologalegina</taxon>
        <taxon>IRL clade</taxon>
        <taxon>Trifolieae</taxon>
        <taxon>Trifolium</taxon>
    </lineage>
</organism>
<evidence type="ECO:0000256" key="1">
    <source>
        <dbReference type="SAM" id="MobiDB-lite"/>
    </source>
</evidence>
<reference evidence="2 3" key="1">
    <citation type="journal article" date="2018" name="Front. Plant Sci.">
        <title>Red Clover (Trifolium pratense) and Zigzag Clover (T. medium) - A Picture of Genomic Similarities and Differences.</title>
        <authorList>
            <person name="Dluhosova J."/>
            <person name="Istvanek J."/>
            <person name="Nedelnik J."/>
            <person name="Repkova J."/>
        </authorList>
    </citation>
    <scope>NUCLEOTIDE SEQUENCE [LARGE SCALE GENOMIC DNA]</scope>
    <source>
        <strain evidence="3">cv. 10/8</strain>
        <tissue evidence="2">Leaf</tissue>
    </source>
</reference>
<feature type="region of interest" description="Disordered" evidence="1">
    <location>
        <begin position="1"/>
        <end position="82"/>
    </location>
</feature>
<name>A0A392T5Q0_9FABA</name>
<protein>
    <submittedName>
        <fullName evidence="2">Uncharacterized protein</fullName>
    </submittedName>
</protein>
<proteinExistence type="predicted"/>
<accession>A0A392T5Q0</accession>
<feature type="compositionally biased region" description="Polar residues" evidence="1">
    <location>
        <begin position="22"/>
        <end position="33"/>
    </location>
</feature>
<evidence type="ECO:0000313" key="3">
    <source>
        <dbReference type="Proteomes" id="UP000265520"/>
    </source>
</evidence>
<feature type="compositionally biased region" description="Basic and acidic residues" evidence="1">
    <location>
        <begin position="34"/>
        <end position="60"/>
    </location>
</feature>